<gene>
    <name evidence="6" type="ORF">DSTB1V02_LOCUS13621</name>
</gene>
<dbReference type="AlphaFoldDB" id="A0A7R9AGL5"/>
<dbReference type="Gene3D" id="1.10.8.10">
    <property type="entry name" value="DNA helicase RuvA subunit, C-terminal domain"/>
    <property type="match status" value="1"/>
</dbReference>
<dbReference type="Pfam" id="PF07499">
    <property type="entry name" value="RuvA_C"/>
    <property type="match status" value="1"/>
</dbReference>
<keyword evidence="4" id="KW-0234">DNA repair</keyword>
<dbReference type="Gene3D" id="1.10.150.20">
    <property type="entry name" value="5' to 3' exonuclease, C-terminal subdomain"/>
    <property type="match status" value="1"/>
</dbReference>
<organism evidence="6">
    <name type="scientific">Darwinula stevensoni</name>
    <dbReference type="NCBI Taxonomy" id="69355"/>
    <lineage>
        <taxon>Eukaryota</taxon>
        <taxon>Metazoa</taxon>
        <taxon>Ecdysozoa</taxon>
        <taxon>Arthropoda</taxon>
        <taxon>Crustacea</taxon>
        <taxon>Oligostraca</taxon>
        <taxon>Ostracoda</taxon>
        <taxon>Podocopa</taxon>
        <taxon>Podocopida</taxon>
        <taxon>Darwinulocopina</taxon>
        <taxon>Darwinuloidea</taxon>
        <taxon>Darwinulidae</taxon>
        <taxon>Darwinula</taxon>
    </lineage>
</organism>
<evidence type="ECO:0000313" key="6">
    <source>
        <dbReference type="EMBL" id="CAD7253875.1"/>
    </source>
</evidence>
<feature type="domain" description="Helix-hairpin-helix DNA-binding motif class 1" evidence="5">
    <location>
        <begin position="61"/>
        <end position="80"/>
    </location>
</feature>
<dbReference type="GO" id="GO:0009379">
    <property type="term" value="C:Holliday junction helicase complex"/>
    <property type="evidence" value="ECO:0007669"/>
    <property type="project" value="InterPro"/>
</dbReference>
<evidence type="ECO:0000256" key="4">
    <source>
        <dbReference type="ARBA" id="ARBA00023204"/>
    </source>
</evidence>
<proteinExistence type="predicted"/>
<dbReference type="OrthoDB" id="8300371at2759"/>
<dbReference type="GO" id="GO:0005524">
    <property type="term" value="F:ATP binding"/>
    <property type="evidence" value="ECO:0007669"/>
    <property type="project" value="InterPro"/>
</dbReference>
<dbReference type="GO" id="GO:0006281">
    <property type="term" value="P:DNA repair"/>
    <property type="evidence" value="ECO:0007669"/>
    <property type="project" value="UniProtKB-KW"/>
</dbReference>
<dbReference type="NCBIfam" id="TIGR00084">
    <property type="entry name" value="ruvA"/>
    <property type="match status" value="1"/>
</dbReference>
<name>A0A7R9AGL5_9CRUS</name>
<dbReference type="InterPro" id="IPR003583">
    <property type="entry name" value="Hlx-hairpin-Hlx_DNA-bd_motif"/>
</dbReference>
<dbReference type="SMART" id="SM00278">
    <property type="entry name" value="HhH1"/>
    <property type="match status" value="2"/>
</dbReference>
<dbReference type="InterPro" id="IPR000085">
    <property type="entry name" value="RuvA"/>
</dbReference>
<dbReference type="InterPro" id="IPR010994">
    <property type="entry name" value="RuvA_2-like"/>
</dbReference>
<evidence type="ECO:0000256" key="3">
    <source>
        <dbReference type="ARBA" id="ARBA00023125"/>
    </source>
</evidence>
<evidence type="ECO:0000259" key="5">
    <source>
        <dbReference type="SMART" id="SM00278"/>
    </source>
</evidence>
<keyword evidence="7" id="KW-1185">Reference proteome</keyword>
<sequence>MAKLVVREDAHLLFGFYSKQEREMFNLLISVNGVGPASAMMMLSTLNLDEIAGAIGSGNSALLQKVKGIGMKSAQRIIIDLRDKMSIFVGSGEISLNQNNKIKNETLNALEVLGVPKKIAERHIDLLLKENPDSSVEELIKNILKKL</sequence>
<dbReference type="InterPro" id="IPR036267">
    <property type="entry name" value="RuvA_C_sf"/>
</dbReference>
<dbReference type="CDD" id="cd14332">
    <property type="entry name" value="UBA_RuvA_C"/>
    <property type="match status" value="1"/>
</dbReference>
<dbReference type="GO" id="GO:0009378">
    <property type="term" value="F:four-way junction helicase activity"/>
    <property type="evidence" value="ECO:0007669"/>
    <property type="project" value="InterPro"/>
</dbReference>
<dbReference type="GO" id="GO:0003677">
    <property type="term" value="F:DNA binding"/>
    <property type="evidence" value="ECO:0007669"/>
    <property type="project" value="UniProtKB-KW"/>
</dbReference>
<dbReference type="SUPFAM" id="SSF46929">
    <property type="entry name" value="DNA helicase RuvA subunit, C-terminal domain"/>
    <property type="match status" value="1"/>
</dbReference>
<dbReference type="EMBL" id="CAJPEV010006950">
    <property type="protein sequence ID" value="CAG0904474.1"/>
    <property type="molecule type" value="Genomic_DNA"/>
</dbReference>
<dbReference type="Pfam" id="PF14520">
    <property type="entry name" value="HHH_5"/>
    <property type="match status" value="1"/>
</dbReference>
<dbReference type="Proteomes" id="UP000677054">
    <property type="component" value="Unassembled WGS sequence"/>
</dbReference>
<evidence type="ECO:0000256" key="1">
    <source>
        <dbReference type="ARBA" id="ARBA00022490"/>
    </source>
</evidence>
<keyword evidence="2" id="KW-0227">DNA damage</keyword>
<keyword evidence="3" id="KW-0238">DNA-binding</keyword>
<keyword evidence="1" id="KW-0963">Cytoplasm</keyword>
<dbReference type="InterPro" id="IPR011114">
    <property type="entry name" value="RuvA_C"/>
</dbReference>
<protein>
    <recommendedName>
        <fullName evidence="5">Helix-hairpin-helix DNA-binding motif class 1 domain-containing protein</fullName>
    </recommendedName>
</protein>
<evidence type="ECO:0000313" key="7">
    <source>
        <dbReference type="Proteomes" id="UP000677054"/>
    </source>
</evidence>
<dbReference type="SUPFAM" id="SSF47781">
    <property type="entry name" value="RuvA domain 2-like"/>
    <property type="match status" value="1"/>
</dbReference>
<feature type="domain" description="Helix-hairpin-helix DNA-binding motif class 1" evidence="5">
    <location>
        <begin position="26"/>
        <end position="45"/>
    </location>
</feature>
<dbReference type="EMBL" id="LR906467">
    <property type="protein sequence ID" value="CAD7253875.1"/>
    <property type="molecule type" value="Genomic_DNA"/>
</dbReference>
<evidence type="ECO:0000256" key="2">
    <source>
        <dbReference type="ARBA" id="ARBA00022763"/>
    </source>
</evidence>
<reference evidence="6" key="1">
    <citation type="submission" date="2020-11" db="EMBL/GenBank/DDBJ databases">
        <authorList>
            <person name="Tran Van P."/>
        </authorList>
    </citation>
    <scope>NUCLEOTIDE SEQUENCE</scope>
</reference>
<accession>A0A7R9AGL5</accession>
<dbReference type="GO" id="GO:0006310">
    <property type="term" value="P:DNA recombination"/>
    <property type="evidence" value="ECO:0007669"/>
    <property type="project" value="InterPro"/>
</dbReference>